<dbReference type="GO" id="GO:0000381">
    <property type="term" value="P:regulation of alternative mRNA splicing, via spliceosome"/>
    <property type="evidence" value="ECO:0007669"/>
    <property type="project" value="InterPro"/>
</dbReference>
<dbReference type="OrthoDB" id="3363802at2759"/>
<keyword evidence="8" id="KW-1185">Reference proteome</keyword>
<keyword evidence="5" id="KW-0539">Nucleus</keyword>
<accession>A0A1J8QPY1</accession>
<dbReference type="EMBL" id="LVVM01004012">
    <property type="protein sequence ID" value="OJA13796.1"/>
    <property type="molecule type" value="Genomic_DNA"/>
</dbReference>
<evidence type="ECO:0000256" key="4">
    <source>
        <dbReference type="ARBA" id="ARBA00023187"/>
    </source>
</evidence>
<comment type="caution">
    <text evidence="7">The sequence shown here is derived from an EMBL/GenBank/DDBJ whole genome shotgun (WGS) entry which is preliminary data.</text>
</comment>
<dbReference type="GO" id="GO:0005634">
    <property type="term" value="C:nucleus"/>
    <property type="evidence" value="ECO:0007669"/>
    <property type="project" value="UniProtKB-SubCell"/>
</dbReference>
<protein>
    <submittedName>
        <fullName evidence="7">Uncharacterized protein</fullName>
    </submittedName>
</protein>
<comment type="similarity">
    <text evidence="2">Belongs to the fl(2)d family.</text>
</comment>
<dbReference type="InterPro" id="IPR033757">
    <property type="entry name" value="WTAP"/>
</dbReference>
<evidence type="ECO:0000313" key="8">
    <source>
        <dbReference type="Proteomes" id="UP000183567"/>
    </source>
</evidence>
<evidence type="ECO:0000256" key="3">
    <source>
        <dbReference type="ARBA" id="ARBA00022664"/>
    </source>
</evidence>
<organism evidence="7 8">
    <name type="scientific">Rhizopogon vesiculosus</name>
    <dbReference type="NCBI Taxonomy" id="180088"/>
    <lineage>
        <taxon>Eukaryota</taxon>
        <taxon>Fungi</taxon>
        <taxon>Dikarya</taxon>
        <taxon>Basidiomycota</taxon>
        <taxon>Agaricomycotina</taxon>
        <taxon>Agaricomycetes</taxon>
        <taxon>Agaricomycetidae</taxon>
        <taxon>Boletales</taxon>
        <taxon>Suillineae</taxon>
        <taxon>Rhizopogonaceae</taxon>
        <taxon>Rhizopogon</taxon>
    </lineage>
</organism>
<evidence type="ECO:0000256" key="5">
    <source>
        <dbReference type="ARBA" id="ARBA00023242"/>
    </source>
</evidence>
<dbReference type="GO" id="GO:0006397">
    <property type="term" value="P:mRNA processing"/>
    <property type="evidence" value="ECO:0007669"/>
    <property type="project" value="UniProtKB-KW"/>
</dbReference>
<comment type="subcellular location">
    <subcellularLocation>
        <location evidence="1">Nucleus</location>
    </subcellularLocation>
</comment>
<feature type="region of interest" description="Disordered" evidence="6">
    <location>
        <begin position="210"/>
        <end position="362"/>
    </location>
</feature>
<feature type="compositionally biased region" description="Polar residues" evidence="6">
    <location>
        <begin position="251"/>
        <end position="269"/>
    </location>
</feature>
<keyword evidence="3" id="KW-0507">mRNA processing</keyword>
<evidence type="ECO:0000313" key="7">
    <source>
        <dbReference type="EMBL" id="OJA13796.1"/>
    </source>
</evidence>
<dbReference type="AlphaFoldDB" id="A0A1J8QPY1"/>
<proteinExistence type="inferred from homology"/>
<dbReference type="Pfam" id="PF17098">
    <property type="entry name" value="Wtap"/>
    <property type="match status" value="1"/>
</dbReference>
<evidence type="ECO:0000256" key="6">
    <source>
        <dbReference type="SAM" id="MobiDB-lite"/>
    </source>
</evidence>
<evidence type="ECO:0000256" key="2">
    <source>
        <dbReference type="ARBA" id="ARBA00010313"/>
    </source>
</evidence>
<gene>
    <name evidence="7" type="ORF">AZE42_00506</name>
</gene>
<feature type="compositionally biased region" description="Basic and acidic residues" evidence="6">
    <location>
        <begin position="302"/>
        <end position="343"/>
    </location>
</feature>
<dbReference type="Proteomes" id="UP000183567">
    <property type="component" value="Unassembled WGS sequence"/>
</dbReference>
<name>A0A1J8QPY1_9AGAM</name>
<dbReference type="STRING" id="180088.A0A1J8QPY1"/>
<dbReference type="GO" id="GO:0008380">
    <property type="term" value="P:RNA splicing"/>
    <property type="evidence" value="ECO:0007669"/>
    <property type="project" value="UniProtKB-KW"/>
</dbReference>
<keyword evidence="4" id="KW-0508">mRNA splicing</keyword>
<reference evidence="7 8" key="1">
    <citation type="submission" date="2016-03" db="EMBL/GenBank/DDBJ databases">
        <title>Comparative genomics of the ectomycorrhizal sister species Rhizopogon vinicolor and Rhizopogon vesiculosus (Basidiomycota: Boletales) reveals a divergence of the mating type B locus.</title>
        <authorList>
            <person name="Mujic A.B."/>
            <person name="Kuo A."/>
            <person name="Tritt A."/>
            <person name="Lipzen A."/>
            <person name="Chen C."/>
            <person name="Johnson J."/>
            <person name="Sharma A."/>
            <person name="Barry K."/>
            <person name="Grigoriev I.V."/>
            <person name="Spatafora J.W."/>
        </authorList>
    </citation>
    <scope>NUCLEOTIDE SEQUENCE [LARGE SCALE GENOMIC DNA]</scope>
    <source>
        <strain evidence="7 8">AM-OR11-056</strain>
    </source>
</reference>
<dbReference type="GO" id="GO:0016556">
    <property type="term" value="P:mRNA modification"/>
    <property type="evidence" value="ECO:0007669"/>
    <property type="project" value="InterPro"/>
</dbReference>
<evidence type="ECO:0000256" key="1">
    <source>
        <dbReference type="ARBA" id="ARBA00004123"/>
    </source>
</evidence>
<sequence>MFSDSIPHDERETPANHGAWCMAVTDGYSHYSLQHVTLKPKVGLSGHFQMDLPTLRELDLETELRKRDAQVAELTDEVTRLRQHLAVQNSVSTTDPVTLPPTLVSVLLPHINNATSSKGTETTSSSSTVNTALTQRTRILQEENDELYELLKSGETGKLKEEVRGLRRVVERLEGALRESHQVIASLSSELDKSYDSFQASLRQMNASHHYAAPSRDSYHPTTTTNGVTKLPPTGPRAHKKPRLESKVSPAHSNISLPPSKPQTANARQSIPRDHEPPRSPRLSPADLRTKPGNVKMEVDEDLRTRPRSPNDNRDRESHRRDKDRGRERDKERDRDRDRDRFSRRNGGSGGGGRKSRGFSGHAYAFGDRTLAERMGL</sequence>